<keyword evidence="7" id="KW-0067">ATP-binding</keyword>
<evidence type="ECO:0000256" key="7">
    <source>
        <dbReference type="ARBA" id="ARBA00022840"/>
    </source>
</evidence>
<dbReference type="Gene3D" id="3.30.460.10">
    <property type="entry name" value="Beta Polymerase, domain 2"/>
    <property type="match status" value="1"/>
</dbReference>
<dbReference type="eggNOG" id="COG1669">
    <property type="taxonomic scope" value="Bacteria"/>
</dbReference>
<protein>
    <submittedName>
        <fullName evidence="11">Nucleotidyltransferase, putative</fullName>
    </submittedName>
</protein>
<dbReference type="SUPFAM" id="SSF81301">
    <property type="entry name" value="Nucleotidyltransferase"/>
    <property type="match status" value="1"/>
</dbReference>
<dbReference type="GO" id="GO:0016779">
    <property type="term" value="F:nucleotidyltransferase activity"/>
    <property type="evidence" value="ECO:0007669"/>
    <property type="project" value="UniProtKB-KW"/>
</dbReference>
<dbReference type="InterPro" id="IPR002934">
    <property type="entry name" value="Polymerase_NTP_transf_dom"/>
</dbReference>
<keyword evidence="12" id="KW-1185">Reference proteome</keyword>
<keyword evidence="4" id="KW-0548">Nucleotidyltransferase</keyword>
<dbReference type="EMBL" id="CP000613">
    <property type="protein sequence ID" value="ACJ00044.1"/>
    <property type="molecule type" value="Genomic_DNA"/>
</dbReference>
<evidence type="ECO:0000256" key="1">
    <source>
        <dbReference type="ARBA" id="ARBA00001946"/>
    </source>
</evidence>
<evidence type="ECO:0000313" key="11">
    <source>
        <dbReference type="EMBL" id="ACJ00044.1"/>
    </source>
</evidence>
<evidence type="ECO:0000256" key="5">
    <source>
        <dbReference type="ARBA" id="ARBA00022723"/>
    </source>
</evidence>
<dbReference type="HOGENOM" id="CLU_130257_4_1_5"/>
<keyword evidence="6" id="KW-0547">Nucleotide-binding</keyword>
<evidence type="ECO:0000256" key="2">
    <source>
        <dbReference type="ARBA" id="ARBA00022649"/>
    </source>
</evidence>
<dbReference type="OrthoDB" id="559450at2"/>
<dbReference type="Pfam" id="PF01909">
    <property type="entry name" value="NTP_transf_2"/>
    <property type="match status" value="1"/>
</dbReference>
<proteinExistence type="inferred from homology"/>
<evidence type="ECO:0000313" key="12">
    <source>
        <dbReference type="Proteomes" id="UP000001591"/>
    </source>
</evidence>
<sequence>MDRETALRLLRKEAVPLRRRGVAALYLFGSTARDEAGPDSDVDLFLDYRPGAGFSLIDLIEIEQHLETVLGRRADLTTRGGLHPVLAPAILREARRVF</sequence>
<dbReference type="GO" id="GO:0005524">
    <property type="term" value="F:ATP binding"/>
    <property type="evidence" value="ECO:0007669"/>
    <property type="project" value="UniProtKB-KW"/>
</dbReference>
<feature type="domain" description="Polymerase nucleotidyl transferase" evidence="10">
    <location>
        <begin position="19"/>
        <end position="95"/>
    </location>
</feature>
<keyword evidence="8" id="KW-0460">Magnesium</keyword>
<name>B6IUW2_RHOCS</name>
<keyword evidence="5" id="KW-0479">Metal-binding</keyword>
<evidence type="ECO:0000256" key="6">
    <source>
        <dbReference type="ARBA" id="ARBA00022741"/>
    </source>
</evidence>
<dbReference type="KEGG" id="rce:RC1_2669"/>
<dbReference type="STRING" id="414684.RC1_2669"/>
<keyword evidence="3" id="KW-0808">Transferase</keyword>
<keyword evidence="2" id="KW-1277">Toxin-antitoxin system</keyword>
<evidence type="ECO:0000256" key="8">
    <source>
        <dbReference type="ARBA" id="ARBA00022842"/>
    </source>
</evidence>
<reference evidence="11 12" key="1">
    <citation type="journal article" date="2010" name="BMC Genomics">
        <title>Metabolic flexibility revealed in the genome of the cyst-forming alpha-1 proteobacterium Rhodospirillum centenum.</title>
        <authorList>
            <person name="Lu Y.K."/>
            <person name="Marden J."/>
            <person name="Han M."/>
            <person name="Swingley W.D."/>
            <person name="Mastrian S.D."/>
            <person name="Chowdhury S.R."/>
            <person name="Hao J."/>
            <person name="Helmy T."/>
            <person name="Kim S."/>
            <person name="Kurdoglu A.A."/>
            <person name="Matthies H.J."/>
            <person name="Rollo D."/>
            <person name="Stothard P."/>
            <person name="Blankenship R.E."/>
            <person name="Bauer C.E."/>
            <person name="Touchman J.W."/>
        </authorList>
    </citation>
    <scope>NUCLEOTIDE SEQUENCE [LARGE SCALE GENOMIC DNA]</scope>
    <source>
        <strain evidence="12">ATCC 51521 / SW</strain>
    </source>
</reference>
<dbReference type="InterPro" id="IPR052038">
    <property type="entry name" value="Type-VII_TA_antitoxin"/>
</dbReference>
<dbReference type="Proteomes" id="UP000001591">
    <property type="component" value="Chromosome"/>
</dbReference>
<evidence type="ECO:0000256" key="3">
    <source>
        <dbReference type="ARBA" id="ARBA00022679"/>
    </source>
</evidence>
<comment type="cofactor">
    <cofactor evidence="1">
        <name>Mg(2+)</name>
        <dbReference type="ChEBI" id="CHEBI:18420"/>
    </cofactor>
</comment>
<comment type="similarity">
    <text evidence="9">Belongs to the MntA antitoxin family.</text>
</comment>
<dbReference type="CDD" id="cd05403">
    <property type="entry name" value="NT_KNTase_like"/>
    <property type="match status" value="1"/>
</dbReference>
<dbReference type="AlphaFoldDB" id="B6IUW2"/>
<organism evidence="11 12">
    <name type="scientific">Rhodospirillum centenum (strain ATCC 51521 / SW)</name>
    <dbReference type="NCBI Taxonomy" id="414684"/>
    <lineage>
        <taxon>Bacteria</taxon>
        <taxon>Pseudomonadati</taxon>
        <taxon>Pseudomonadota</taxon>
        <taxon>Alphaproteobacteria</taxon>
        <taxon>Rhodospirillales</taxon>
        <taxon>Rhodospirillaceae</taxon>
        <taxon>Rhodospirillum</taxon>
    </lineage>
</organism>
<dbReference type="InterPro" id="IPR043519">
    <property type="entry name" value="NT_sf"/>
</dbReference>
<gene>
    <name evidence="11" type="ordered locus">RC1_2669</name>
</gene>
<dbReference type="PANTHER" id="PTHR33571:SF12">
    <property type="entry name" value="BSL3053 PROTEIN"/>
    <property type="match status" value="1"/>
</dbReference>
<evidence type="ECO:0000256" key="4">
    <source>
        <dbReference type="ARBA" id="ARBA00022695"/>
    </source>
</evidence>
<dbReference type="GO" id="GO:0046872">
    <property type="term" value="F:metal ion binding"/>
    <property type="evidence" value="ECO:0007669"/>
    <property type="project" value="UniProtKB-KW"/>
</dbReference>
<evidence type="ECO:0000259" key="10">
    <source>
        <dbReference type="Pfam" id="PF01909"/>
    </source>
</evidence>
<evidence type="ECO:0000256" key="9">
    <source>
        <dbReference type="ARBA" id="ARBA00038276"/>
    </source>
</evidence>
<accession>B6IUW2</accession>
<dbReference type="PANTHER" id="PTHR33571">
    <property type="entry name" value="SSL8005 PROTEIN"/>
    <property type="match status" value="1"/>
</dbReference>